<accession>A0A6A2V6V1</accession>
<keyword evidence="3" id="KW-1003">Cell membrane</keyword>
<evidence type="ECO:0000256" key="4">
    <source>
        <dbReference type="ARBA" id="ARBA00022692"/>
    </source>
</evidence>
<dbReference type="PROSITE" id="PS50928">
    <property type="entry name" value="ABC_TM1"/>
    <property type="match status" value="1"/>
</dbReference>
<evidence type="ECO:0000256" key="8">
    <source>
        <dbReference type="SAM" id="MobiDB-lite"/>
    </source>
</evidence>
<dbReference type="Gene3D" id="1.10.3720.10">
    <property type="entry name" value="MetI-like"/>
    <property type="match status" value="1"/>
</dbReference>
<evidence type="ECO:0000259" key="9">
    <source>
        <dbReference type="PROSITE" id="PS50928"/>
    </source>
</evidence>
<dbReference type="Pfam" id="PF00528">
    <property type="entry name" value="BPD_transp_1"/>
    <property type="match status" value="1"/>
</dbReference>
<dbReference type="Proteomes" id="UP000440041">
    <property type="component" value="Unassembled WGS sequence"/>
</dbReference>
<feature type="transmembrane region" description="Helical" evidence="7">
    <location>
        <begin position="136"/>
        <end position="161"/>
    </location>
</feature>
<feature type="transmembrane region" description="Helical" evidence="7">
    <location>
        <begin position="69"/>
        <end position="89"/>
    </location>
</feature>
<evidence type="ECO:0000256" key="3">
    <source>
        <dbReference type="ARBA" id="ARBA00022475"/>
    </source>
</evidence>
<evidence type="ECO:0000256" key="6">
    <source>
        <dbReference type="ARBA" id="ARBA00023136"/>
    </source>
</evidence>
<feature type="compositionally biased region" description="Polar residues" evidence="8">
    <location>
        <begin position="40"/>
        <end position="51"/>
    </location>
</feature>
<keyword evidence="2 7" id="KW-0813">Transport</keyword>
<dbReference type="InterPro" id="IPR035906">
    <property type="entry name" value="MetI-like_sf"/>
</dbReference>
<keyword evidence="4 7" id="KW-0812">Transmembrane</keyword>
<reference evidence="10 11" key="1">
    <citation type="submission" date="2019-09" db="EMBL/GenBank/DDBJ databases">
        <title>Characterization of the phylogenetic diversity of two novel species belonging to the genus Bifidobacterium: Bifidobacterium cebidarum sp. nov. and Bifidobacterium leontopitheci sp. nov.</title>
        <authorList>
            <person name="Lugli G.A."/>
            <person name="Duranti S."/>
            <person name="Milani C."/>
            <person name="Turroni F."/>
            <person name="Ventura M."/>
        </authorList>
    </citation>
    <scope>NUCLEOTIDE SEQUENCE [LARGE SCALE GENOMIC DNA]</scope>
    <source>
        <strain evidence="10 11">DSM 100238</strain>
    </source>
</reference>
<dbReference type="InterPro" id="IPR050366">
    <property type="entry name" value="BP-dependent_transpt_permease"/>
</dbReference>
<feature type="compositionally biased region" description="Polar residues" evidence="8">
    <location>
        <begin position="1"/>
        <end position="14"/>
    </location>
</feature>
<name>A0A6A2V6V1_9BIFI</name>
<sequence>MSEARQTSAQNPTQAHARPETPDQKPAQAAALSEKPAQKPIQTPASQSTVRQHPRLLPLPTRIRRAMSGSWAMLVSTLILLATAVIGLIPSFNSGALKQNIVLGAVPAGTDGHMWGTDALGRDVFMLTVAGARTAIAGPVVIAVGAMAIGLVFGLLAAYTGGWVDWLISRVVELMLSLPTLLLAIVLAGLIGGGYWVNVLVFMLLYAPYEIRLVRSAALSHLHDPFLDAARLLELNPARILARHVFPVIRPVVGAAMFLDMSNALVSLSSLSFLGLGISPQAADWGRQLSDARDQLFNNPMTAIAPGIAIIVVSVAMNIVGDWITARADRGER</sequence>
<dbReference type="PANTHER" id="PTHR43386:SF1">
    <property type="entry name" value="D,D-DIPEPTIDE TRANSPORT SYSTEM PERMEASE PROTEIN DDPC-RELATED"/>
    <property type="match status" value="1"/>
</dbReference>
<feature type="region of interest" description="Disordered" evidence="8">
    <location>
        <begin position="1"/>
        <end position="56"/>
    </location>
</feature>
<dbReference type="AlphaFoldDB" id="A0A6A2V6V1"/>
<feature type="transmembrane region" description="Helical" evidence="7">
    <location>
        <begin position="181"/>
        <end position="206"/>
    </location>
</feature>
<dbReference type="SUPFAM" id="SSF161098">
    <property type="entry name" value="MetI-like"/>
    <property type="match status" value="1"/>
</dbReference>
<protein>
    <submittedName>
        <fullName evidence="10">Binding-protein-dependent transport system inner membrane component</fullName>
    </submittedName>
</protein>
<comment type="caution">
    <text evidence="10">The sequence shown here is derived from an EMBL/GenBank/DDBJ whole genome shotgun (WGS) entry which is preliminary data.</text>
</comment>
<keyword evidence="5 7" id="KW-1133">Transmembrane helix</keyword>
<organism evidence="10 11">
    <name type="scientific">Bifidobacterium apri</name>
    <dbReference type="NCBI Taxonomy" id="1769423"/>
    <lineage>
        <taxon>Bacteria</taxon>
        <taxon>Bacillati</taxon>
        <taxon>Actinomycetota</taxon>
        <taxon>Actinomycetes</taxon>
        <taxon>Bifidobacteriales</taxon>
        <taxon>Bifidobacteriaceae</taxon>
        <taxon>Bifidobacterium</taxon>
    </lineage>
</organism>
<evidence type="ECO:0000313" key="10">
    <source>
        <dbReference type="EMBL" id="KAB8293521.1"/>
    </source>
</evidence>
<dbReference type="InterPro" id="IPR000515">
    <property type="entry name" value="MetI-like"/>
</dbReference>
<comment type="similarity">
    <text evidence="7">Belongs to the binding-protein-dependent transport system permease family.</text>
</comment>
<keyword evidence="6 7" id="KW-0472">Membrane</keyword>
<gene>
    <name evidence="10" type="ORF">DSM100238_1746</name>
</gene>
<dbReference type="CDD" id="cd06261">
    <property type="entry name" value="TM_PBP2"/>
    <property type="match status" value="1"/>
</dbReference>
<dbReference type="PANTHER" id="PTHR43386">
    <property type="entry name" value="OLIGOPEPTIDE TRANSPORT SYSTEM PERMEASE PROTEIN APPC"/>
    <property type="match status" value="1"/>
</dbReference>
<feature type="domain" description="ABC transmembrane type-1" evidence="9">
    <location>
        <begin position="136"/>
        <end position="321"/>
    </location>
</feature>
<evidence type="ECO:0000256" key="5">
    <source>
        <dbReference type="ARBA" id="ARBA00022989"/>
    </source>
</evidence>
<dbReference type="RefSeq" id="WP_240812428.1">
    <property type="nucleotide sequence ID" value="NZ_WBSO01000020.1"/>
</dbReference>
<evidence type="ECO:0000256" key="7">
    <source>
        <dbReference type="RuleBase" id="RU363032"/>
    </source>
</evidence>
<evidence type="ECO:0000256" key="2">
    <source>
        <dbReference type="ARBA" id="ARBA00022448"/>
    </source>
</evidence>
<evidence type="ECO:0000256" key="1">
    <source>
        <dbReference type="ARBA" id="ARBA00004651"/>
    </source>
</evidence>
<evidence type="ECO:0000313" key="11">
    <source>
        <dbReference type="Proteomes" id="UP000440041"/>
    </source>
</evidence>
<dbReference type="GO" id="GO:0055085">
    <property type="term" value="P:transmembrane transport"/>
    <property type="evidence" value="ECO:0007669"/>
    <property type="project" value="InterPro"/>
</dbReference>
<dbReference type="EMBL" id="WBSO01000020">
    <property type="protein sequence ID" value="KAB8293521.1"/>
    <property type="molecule type" value="Genomic_DNA"/>
</dbReference>
<proteinExistence type="inferred from homology"/>
<dbReference type="GO" id="GO:0005886">
    <property type="term" value="C:plasma membrane"/>
    <property type="evidence" value="ECO:0007669"/>
    <property type="project" value="UniProtKB-SubCell"/>
</dbReference>
<keyword evidence="11" id="KW-1185">Reference proteome</keyword>
<comment type="subcellular location">
    <subcellularLocation>
        <location evidence="1 7">Cell membrane</location>
        <topology evidence="1 7">Multi-pass membrane protein</topology>
    </subcellularLocation>
</comment>
<feature type="transmembrane region" description="Helical" evidence="7">
    <location>
        <begin position="303"/>
        <end position="324"/>
    </location>
</feature>